<dbReference type="PRINTS" id="PR00368">
    <property type="entry name" value="FADPNR"/>
</dbReference>
<feature type="domain" description="FAD/NAD(P)-binding" evidence="4">
    <location>
        <begin position="5"/>
        <end position="283"/>
    </location>
</feature>
<keyword evidence="6" id="KW-1185">Reference proteome</keyword>
<comment type="caution">
    <text evidence="5">The sequence shown here is derived from an EMBL/GenBank/DDBJ whole genome shotgun (WGS) entry which is preliminary data.</text>
</comment>
<dbReference type="Proteomes" id="UP001597102">
    <property type="component" value="Unassembled WGS sequence"/>
</dbReference>
<evidence type="ECO:0000313" key="5">
    <source>
        <dbReference type="EMBL" id="MFD0985679.1"/>
    </source>
</evidence>
<dbReference type="Gene3D" id="3.50.50.60">
    <property type="entry name" value="FAD/NAD(P)-binding domain"/>
    <property type="match status" value="2"/>
</dbReference>
<proteinExistence type="predicted"/>
<evidence type="ECO:0000256" key="1">
    <source>
        <dbReference type="ARBA" id="ARBA00018719"/>
    </source>
</evidence>
<dbReference type="EMBL" id="JBHTJO010000001">
    <property type="protein sequence ID" value="MFD0985679.1"/>
    <property type="molecule type" value="Genomic_DNA"/>
</dbReference>
<name>A0ABW3J6H3_9HYPH</name>
<evidence type="ECO:0000256" key="2">
    <source>
        <dbReference type="ARBA" id="ARBA00022630"/>
    </source>
</evidence>
<dbReference type="RefSeq" id="WP_379084407.1">
    <property type="nucleotide sequence ID" value="NZ_JBHTJO010000001.1"/>
</dbReference>
<dbReference type="InterPro" id="IPR036188">
    <property type="entry name" value="FAD/NAD-bd_sf"/>
</dbReference>
<keyword evidence="3" id="KW-0560">Oxidoreductase</keyword>
<evidence type="ECO:0000256" key="3">
    <source>
        <dbReference type="ARBA" id="ARBA00023002"/>
    </source>
</evidence>
<keyword evidence="2" id="KW-0285">Flavoprotein</keyword>
<dbReference type="InterPro" id="IPR050097">
    <property type="entry name" value="Ferredoxin-NADP_redctase_2"/>
</dbReference>
<accession>A0ABW3J6H3</accession>
<dbReference type="PRINTS" id="PR00469">
    <property type="entry name" value="PNDRDTASEII"/>
</dbReference>
<dbReference type="SUPFAM" id="SSF51905">
    <property type="entry name" value="FAD/NAD(P)-binding domain"/>
    <property type="match status" value="1"/>
</dbReference>
<sequence>MPDWDAVIIGGGPAGLSAAIYLGRFRRKALVIDDGTGRAERIPKTHNHPGFPGGIEGDKLVARIREQAADYGAQFLKARVTDLERGADGFVLETSEGEIRAPFVILASGSKDNDPDLPGVEGAVDRGLIRLCPVCDAYEVIGKRIGILGKGPKGVREAQFLTTYSEDVTLIHLDPDNPLSADDRAALKQDGIELMESVIDQVHIENDTIEALGIAGEEHRFDVIYGALGLTPRSELAHRAGAATNDDACMQVNRHMETSVAGLYAAGDLVLGLNQISIAQAEGALAATDIHNKLRARERDDGRTREPLPDEPT</sequence>
<reference evidence="6" key="1">
    <citation type="journal article" date="2019" name="Int. J. Syst. Evol. Microbiol.">
        <title>The Global Catalogue of Microorganisms (GCM) 10K type strain sequencing project: providing services to taxonomists for standard genome sequencing and annotation.</title>
        <authorList>
            <consortium name="The Broad Institute Genomics Platform"/>
            <consortium name="The Broad Institute Genome Sequencing Center for Infectious Disease"/>
            <person name="Wu L."/>
            <person name="Ma J."/>
        </authorList>
    </citation>
    <scope>NUCLEOTIDE SEQUENCE [LARGE SCALE GENOMIC DNA]</scope>
    <source>
        <strain evidence="6">CCUG 61697</strain>
    </source>
</reference>
<dbReference type="InterPro" id="IPR023753">
    <property type="entry name" value="FAD/NAD-binding_dom"/>
</dbReference>
<protein>
    <recommendedName>
        <fullName evidence="1">Thioredoxin reductase</fullName>
    </recommendedName>
</protein>
<evidence type="ECO:0000313" key="6">
    <source>
        <dbReference type="Proteomes" id="UP001597102"/>
    </source>
</evidence>
<organism evidence="5 6">
    <name type="scientific">Methyloligella solikamskensis</name>
    <dbReference type="NCBI Taxonomy" id="1177756"/>
    <lineage>
        <taxon>Bacteria</taxon>
        <taxon>Pseudomonadati</taxon>
        <taxon>Pseudomonadota</taxon>
        <taxon>Alphaproteobacteria</taxon>
        <taxon>Hyphomicrobiales</taxon>
        <taxon>Hyphomicrobiaceae</taxon>
        <taxon>Methyloligella</taxon>
    </lineage>
</organism>
<evidence type="ECO:0000259" key="4">
    <source>
        <dbReference type="Pfam" id="PF07992"/>
    </source>
</evidence>
<gene>
    <name evidence="5" type="ORF">ACFQ2F_01040</name>
</gene>
<dbReference type="Pfam" id="PF07992">
    <property type="entry name" value="Pyr_redox_2"/>
    <property type="match status" value="1"/>
</dbReference>
<dbReference type="PANTHER" id="PTHR48105">
    <property type="entry name" value="THIOREDOXIN REDUCTASE 1-RELATED-RELATED"/>
    <property type="match status" value="1"/>
</dbReference>